<evidence type="ECO:0000256" key="1">
    <source>
        <dbReference type="SAM" id="MobiDB-lite"/>
    </source>
</evidence>
<feature type="compositionally biased region" description="Low complexity" evidence="1">
    <location>
        <begin position="580"/>
        <end position="609"/>
    </location>
</feature>
<protein>
    <recommendedName>
        <fullName evidence="5">Methyltransferase-like protein 22</fullName>
    </recommendedName>
</protein>
<feature type="region of interest" description="Disordered" evidence="1">
    <location>
        <begin position="223"/>
        <end position="729"/>
    </location>
</feature>
<keyword evidence="4" id="KW-1185">Reference proteome</keyword>
<accession>A0ABR4N9A3</accession>
<sequence>MRLNVILFVARSAQAADSGQSSDEAVPAGDDGCWWAAKTPLLAVAAPRARVSSLPELLRGLWAEVRQQCGKNVFELADSMVIRNAAGSIIPQSLFVADAFEDGERITATVALAGGAPRERRASHRTEGSKRQARHSALPSPRKRLRADSHAHTAHRHADSDEPSSDSAGSDDGLGETAPWRNGKAKSVLHESQDILRLPAADGSVADTNIDSDAAEAAEISHVFETSNGNLPADDAAGRSDGERVPETENEDGSDGEAESPTAAESHNADADREAQAARPNSDPERDSASSEAYSTYSVPAGLAARATGSRSRENTSEIPSVHSKGEKGTLRCCDVANVDTYPLNADVGEGTGLRQSADQSSAAAADAHAIVDGDQESSGDANSADGETKGVEVGAAATNGFEPRSVIENVTSPAADTDSDPEAEDDAESESDTPAALAADPRRGSIRGGANAEDEDEEPMASSSDDAAQDDVDGAEAEAEDDGDDDGADTEAEDEADEAIDESQDRPELEDEPETQRQAEGAEEFEYEHQTSQESPSLYSQPLFPMTQSITRRSPPPPSKLLAAIDRASSTNRQPPPNRSRSFASLSELASSFQPPSQASQASKPAKIAAEDDEDESSNDEDESSNDDDDDDDDDGSDSSDDGPSIKLAGKKPKKRKSLLMELAKDVGPNAAPRKSQPIRPRASEPAGRVTRAVARRSQVGALETSRPKNRLDPRLEPNEQPSSDSDDVENMVLSEIWSGALLICEYAFHQKDRFRGRTVLELGCGAGLLAVVLASATIGCKHVYATDLDRAGILELCERNVLRNGADGRVSVRRLDICDANNSVFKYTTKPAGHPSTSRLSNRYDWTNADIAQVCGECSLVVGADIVYTDDVSFQLVKRIWDLVRPARGRARRRVVLSLERRVQFSIEALDVGAPHQDYFFATIDALNADLSLQTDWRIGATQIPTKRIPHRMAYARSDQLQLWEFAAEQVNN</sequence>
<reference evidence="3 4" key="1">
    <citation type="submission" date="2023-09" db="EMBL/GenBank/DDBJ databases">
        <title>Pangenome analysis of Batrachochytrium dendrobatidis and related Chytrids.</title>
        <authorList>
            <person name="Yacoub M.N."/>
            <person name="Stajich J.E."/>
            <person name="James T.Y."/>
        </authorList>
    </citation>
    <scope>NUCLEOTIDE SEQUENCE [LARGE SCALE GENOMIC DNA]</scope>
    <source>
        <strain evidence="3 4">JEL0888</strain>
    </source>
</reference>
<feature type="compositionally biased region" description="Basic and acidic residues" evidence="1">
    <location>
        <begin position="707"/>
        <end position="719"/>
    </location>
</feature>
<feature type="signal peptide" evidence="2">
    <location>
        <begin position="1"/>
        <end position="15"/>
    </location>
</feature>
<feature type="compositionally biased region" description="Acidic residues" evidence="1">
    <location>
        <begin position="248"/>
        <end position="258"/>
    </location>
</feature>
<feature type="compositionally biased region" description="Basic and acidic residues" evidence="1">
    <location>
        <begin position="267"/>
        <end position="289"/>
    </location>
</feature>
<proteinExistence type="predicted"/>
<organism evidence="3 4">
    <name type="scientific">Polyrhizophydium stewartii</name>
    <dbReference type="NCBI Taxonomy" id="2732419"/>
    <lineage>
        <taxon>Eukaryota</taxon>
        <taxon>Fungi</taxon>
        <taxon>Fungi incertae sedis</taxon>
        <taxon>Chytridiomycota</taxon>
        <taxon>Chytridiomycota incertae sedis</taxon>
        <taxon>Chytridiomycetes</taxon>
        <taxon>Rhizophydiales</taxon>
        <taxon>Rhizophydiales incertae sedis</taxon>
        <taxon>Polyrhizophydium</taxon>
    </lineage>
</organism>
<dbReference type="Gene3D" id="3.40.50.150">
    <property type="entry name" value="Vaccinia Virus protein VP39"/>
    <property type="match status" value="1"/>
</dbReference>
<evidence type="ECO:0008006" key="5">
    <source>
        <dbReference type="Google" id="ProtNLM"/>
    </source>
</evidence>
<dbReference type="PANTHER" id="PTHR23108:SF0">
    <property type="entry name" value="METHYLTRANSFERASE-LIKE PROTEIN 22"/>
    <property type="match status" value="1"/>
</dbReference>
<feature type="compositionally biased region" description="Basic and acidic residues" evidence="1">
    <location>
        <begin position="236"/>
        <end position="247"/>
    </location>
</feature>
<keyword evidence="2" id="KW-0732">Signal</keyword>
<dbReference type="CDD" id="cd02440">
    <property type="entry name" value="AdoMet_MTases"/>
    <property type="match status" value="1"/>
</dbReference>
<name>A0ABR4N9A3_9FUNG</name>
<evidence type="ECO:0000313" key="4">
    <source>
        <dbReference type="Proteomes" id="UP001527925"/>
    </source>
</evidence>
<dbReference type="InterPro" id="IPR019410">
    <property type="entry name" value="Methyltransf_16"/>
</dbReference>
<dbReference type="SUPFAM" id="SSF53335">
    <property type="entry name" value="S-adenosyl-L-methionine-dependent methyltransferases"/>
    <property type="match status" value="1"/>
</dbReference>
<dbReference type="Pfam" id="PF10294">
    <property type="entry name" value="Methyltransf_16"/>
    <property type="match status" value="1"/>
</dbReference>
<gene>
    <name evidence="3" type="ORF">HK105_204501</name>
</gene>
<dbReference type="PANTHER" id="PTHR23108">
    <property type="entry name" value="METHYLTRANSFERASE-RELATED"/>
    <property type="match status" value="1"/>
</dbReference>
<evidence type="ECO:0000313" key="3">
    <source>
        <dbReference type="EMBL" id="KAL2916077.1"/>
    </source>
</evidence>
<feature type="compositionally biased region" description="Acidic residues" evidence="1">
    <location>
        <begin position="612"/>
        <end position="642"/>
    </location>
</feature>
<dbReference type="Proteomes" id="UP001527925">
    <property type="component" value="Unassembled WGS sequence"/>
</dbReference>
<feature type="chain" id="PRO_5046185669" description="Methyltransferase-like protein 22" evidence="2">
    <location>
        <begin position="16"/>
        <end position="975"/>
    </location>
</feature>
<feature type="compositionally biased region" description="Basic residues" evidence="1">
    <location>
        <begin position="650"/>
        <end position="659"/>
    </location>
</feature>
<evidence type="ECO:0000256" key="2">
    <source>
        <dbReference type="SAM" id="SignalP"/>
    </source>
</evidence>
<feature type="compositionally biased region" description="Acidic residues" evidence="1">
    <location>
        <begin position="418"/>
        <end position="432"/>
    </location>
</feature>
<comment type="caution">
    <text evidence="3">The sequence shown here is derived from an EMBL/GenBank/DDBJ whole genome shotgun (WGS) entry which is preliminary data.</text>
</comment>
<dbReference type="InterPro" id="IPR038899">
    <property type="entry name" value="METTL22"/>
</dbReference>
<feature type="compositionally biased region" description="Low complexity" evidence="1">
    <location>
        <begin position="356"/>
        <end position="368"/>
    </location>
</feature>
<feature type="compositionally biased region" description="Acidic residues" evidence="1">
    <location>
        <begin position="468"/>
        <end position="514"/>
    </location>
</feature>
<feature type="region of interest" description="Disordered" evidence="1">
    <location>
        <begin position="111"/>
        <end position="186"/>
    </location>
</feature>
<feature type="compositionally biased region" description="Basic and acidic residues" evidence="1">
    <location>
        <begin position="117"/>
        <end position="130"/>
    </location>
</feature>
<feature type="compositionally biased region" description="Basic and acidic residues" evidence="1">
    <location>
        <begin position="146"/>
        <end position="160"/>
    </location>
</feature>
<dbReference type="EMBL" id="JADGIZ020000019">
    <property type="protein sequence ID" value="KAL2916077.1"/>
    <property type="molecule type" value="Genomic_DNA"/>
</dbReference>
<feature type="compositionally biased region" description="Polar residues" evidence="1">
    <location>
        <begin position="531"/>
        <end position="553"/>
    </location>
</feature>
<dbReference type="InterPro" id="IPR029063">
    <property type="entry name" value="SAM-dependent_MTases_sf"/>
</dbReference>